<evidence type="ECO:0000259" key="1">
    <source>
        <dbReference type="Pfam" id="PF02463"/>
    </source>
</evidence>
<dbReference type="GO" id="GO:0006302">
    <property type="term" value="P:double-strand break repair"/>
    <property type="evidence" value="ECO:0007669"/>
    <property type="project" value="TreeGrafter"/>
</dbReference>
<feature type="domain" description="RecF/RecN/SMC N-terminal" evidence="1">
    <location>
        <begin position="2"/>
        <end position="47"/>
    </location>
</feature>
<dbReference type="Pfam" id="PF02463">
    <property type="entry name" value="SMC_N"/>
    <property type="match status" value="1"/>
</dbReference>
<gene>
    <name evidence="2" type="ORF">B1B_16040</name>
</gene>
<dbReference type="Gene3D" id="3.40.50.300">
    <property type="entry name" value="P-loop containing nucleotide triphosphate hydrolases"/>
    <property type="match status" value="1"/>
</dbReference>
<protein>
    <submittedName>
        <fullName evidence="2">Protein containing RecF/RecN/SMC protein</fullName>
    </submittedName>
</protein>
<dbReference type="InterPro" id="IPR003395">
    <property type="entry name" value="RecF/RecN/SMC_N"/>
</dbReference>
<proteinExistence type="predicted"/>
<feature type="non-terminal residue" evidence="2">
    <location>
        <position position="47"/>
    </location>
</feature>
<dbReference type="InterPro" id="IPR027417">
    <property type="entry name" value="P-loop_NTPase"/>
</dbReference>
<dbReference type="AlphaFoldDB" id="T0Z0G8"/>
<evidence type="ECO:0000313" key="2">
    <source>
        <dbReference type="EMBL" id="EQD37667.1"/>
    </source>
</evidence>
<dbReference type="SUPFAM" id="SSF52540">
    <property type="entry name" value="P-loop containing nucleoside triphosphate hydrolases"/>
    <property type="match status" value="1"/>
</dbReference>
<accession>T0Z0G8</accession>
<reference evidence="2" key="1">
    <citation type="submission" date="2013-08" db="EMBL/GenBank/DDBJ databases">
        <authorList>
            <person name="Mendez C."/>
            <person name="Richter M."/>
            <person name="Ferrer M."/>
            <person name="Sanchez J."/>
        </authorList>
    </citation>
    <scope>NUCLEOTIDE SEQUENCE</scope>
</reference>
<name>T0Z0G8_9ZZZZ</name>
<dbReference type="GO" id="GO:0000731">
    <property type="term" value="P:DNA synthesis involved in DNA repair"/>
    <property type="evidence" value="ECO:0007669"/>
    <property type="project" value="TreeGrafter"/>
</dbReference>
<dbReference type="EMBL" id="AUZY01010668">
    <property type="protein sequence ID" value="EQD37667.1"/>
    <property type="molecule type" value="Genomic_DNA"/>
</dbReference>
<dbReference type="PANTHER" id="PTHR32182:SF22">
    <property type="entry name" value="ATP-DEPENDENT ENDONUCLEASE, OLD FAMILY-RELATED"/>
    <property type="match status" value="1"/>
</dbReference>
<sequence length="47" mass="5077">MYLKRIKVRNFKSFAGATEIPFQPGFTGVAGPNGMGKSNISDAILFV</sequence>
<dbReference type="PANTHER" id="PTHR32182">
    <property type="entry name" value="DNA REPLICATION AND REPAIR PROTEIN RECF"/>
    <property type="match status" value="1"/>
</dbReference>
<comment type="caution">
    <text evidence="2">The sequence shown here is derived from an EMBL/GenBank/DDBJ whole genome shotgun (WGS) entry which is preliminary data.</text>
</comment>
<organism evidence="2">
    <name type="scientific">mine drainage metagenome</name>
    <dbReference type="NCBI Taxonomy" id="410659"/>
    <lineage>
        <taxon>unclassified sequences</taxon>
        <taxon>metagenomes</taxon>
        <taxon>ecological metagenomes</taxon>
    </lineage>
</organism>
<reference evidence="2" key="2">
    <citation type="journal article" date="2014" name="ISME J.">
        <title>Microbial stratification in low pH oxic and suboxic macroscopic growths along an acid mine drainage.</title>
        <authorList>
            <person name="Mendez-Garcia C."/>
            <person name="Mesa V."/>
            <person name="Sprenger R.R."/>
            <person name="Richter M."/>
            <person name="Diez M.S."/>
            <person name="Solano J."/>
            <person name="Bargiela R."/>
            <person name="Golyshina O.V."/>
            <person name="Manteca A."/>
            <person name="Ramos J.L."/>
            <person name="Gallego J.R."/>
            <person name="Llorente I."/>
            <person name="Martins Dos Santos V.A."/>
            <person name="Jensen O.N."/>
            <person name="Pelaez A.I."/>
            <person name="Sanchez J."/>
            <person name="Ferrer M."/>
        </authorList>
    </citation>
    <scope>NUCLEOTIDE SEQUENCE</scope>
</reference>